<accession>A0ABN2W7S9</accession>
<comment type="subcellular location">
    <subcellularLocation>
        <location evidence="1">Secreted</location>
    </subcellularLocation>
</comment>
<proteinExistence type="predicted"/>
<evidence type="ECO:0000256" key="1">
    <source>
        <dbReference type="ARBA" id="ARBA00004613"/>
    </source>
</evidence>
<feature type="chain" id="PRO_5046380240" description="DNRLRE domain-containing protein" evidence="5">
    <location>
        <begin position="35"/>
        <end position="867"/>
    </location>
</feature>
<keyword evidence="3 5" id="KW-0732">Signal</keyword>
<dbReference type="NCBIfam" id="NF033679">
    <property type="entry name" value="DNRLRE_dom"/>
    <property type="match status" value="1"/>
</dbReference>
<sequence>MRALLQNRSSRRFSIAAAGTLMIAGVLSATPAHAASVWDGDREATSELREVEMPGNGRNANRAGGGASELSEALDAARRSKEPVPVDALQSETEEFIANPDGTITREIAQSPVRVKTGDDWVDVDPGLRRADGRLKPKAGADDVTFSDDGDGPLAELKIGKNRIGLAMPGVDLETPSVDGAQATYPVSGGGSVAAADPGTGAQPEAEAEPDAAAEDNAAPTPSTAPETVGEKVLVAVKNGGFAAHVLLDAAPAQAPEYVFDLTAGNLTPELIDNRLVLSDADGEPVAQSMPLRMWDAQVDEAGDPSNVADVDASLDRTAEGWRLTLRPSMDFLTADDTEYPVVVDPDIAEVTHRGDVFFRDGTDANTNFAGEPRIEVGRNSGALNRGFLGFAFNPYLGATVTKAELRLHQYFARDCTPRQLNLHSMTSADRTGATWNTQPNHTTDARFTASKSFSRGSSGCGAGAEIIDVTNVVNGWAGRHVGTHSGPFGDRAVVGNRQAFIARAANESSIDFYKRFCSEEWSSTLVSCTSAAVVPRLSVTFEPEIGEQSWYSMTERELDDRATLKVNNKNANLVLQSADMNVKGLGLDLAINRTYNSQSTETGPMGRGWSLNIGPDIWLEKKSQYRYDFHTPGGTILGSFVRRSANSSNADYKKFFAPVGGVGAELEETDNGFTLTFRQSQEKYVFNQVNGDGHAFMTKVRDRSDNEITIAYSGTAGAKPRMTSITDSADRVYTPTYTGNLITRWATQNLTGAGTRQVNYTYSGDYLASATDATNVRTDYAYTSPSSGPRLLSTITAAVNDSGARPTTHITYSNGDGQVATVGYRHGNGTNDVHVYSWNLNSSRVAACDGNGCRASRFLAGLLSQS</sequence>
<keyword evidence="9" id="KW-1185">Reference proteome</keyword>
<gene>
    <name evidence="8" type="ORF">GCM10009821_29540</name>
</gene>
<evidence type="ECO:0000256" key="4">
    <source>
        <dbReference type="SAM" id="MobiDB-lite"/>
    </source>
</evidence>
<keyword evidence="2" id="KW-0964">Secreted</keyword>
<evidence type="ECO:0000313" key="8">
    <source>
        <dbReference type="EMBL" id="GAA2085971.1"/>
    </source>
</evidence>
<evidence type="ECO:0008006" key="10">
    <source>
        <dbReference type="Google" id="ProtNLM"/>
    </source>
</evidence>
<feature type="compositionally biased region" description="Basic and acidic residues" evidence="4">
    <location>
        <begin position="127"/>
        <end position="141"/>
    </location>
</feature>
<feature type="domain" description="Carbohydrate-binding module family 96" evidence="7">
    <location>
        <begin position="349"/>
        <end position="451"/>
    </location>
</feature>
<organism evidence="8 9">
    <name type="scientific">Aeromicrobium halocynthiae</name>
    <dbReference type="NCBI Taxonomy" id="560557"/>
    <lineage>
        <taxon>Bacteria</taxon>
        <taxon>Bacillati</taxon>
        <taxon>Actinomycetota</taxon>
        <taxon>Actinomycetes</taxon>
        <taxon>Propionibacteriales</taxon>
        <taxon>Nocardioidaceae</taxon>
        <taxon>Aeromicrobium</taxon>
    </lineage>
</organism>
<feature type="signal peptide" evidence="5">
    <location>
        <begin position="1"/>
        <end position="34"/>
    </location>
</feature>
<dbReference type="Pfam" id="PF20148">
    <property type="entry name" value="DUF6531"/>
    <property type="match status" value="1"/>
</dbReference>
<evidence type="ECO:0000256" key="5">
    <source>
        <dbReference type="SAM" id="SignalP"/>
    </source>
</evidence>
<evidence type="ECO:0000259" key="7">
    <source>
        <dbReference type="Pfam" id="PF24517"/>
    </source>
</evidence>
<dbReference type="Pfam" id="PF24517">
    <property type="entry name" value="CBM96"/>
    <property type="match status" value="1"/>
</dbReference>
<dbReference type="Proteomes" id="UP001501480">
    <property type="component" value="Unassembled WGS sequence"/>
</dbReference>
<protein>
    <recommendedName>
        <fullName evidence="10">DNRLRE domain-containing protein</fullName>
    </recommendedName>
</protein>
<evidence type="ECO:0000256" key="2">
    <source>
        <dbReference type="ARBA" id="ARBA00022525"/>
    </source>
</evidence>
<evidence type="ECO:0000256" key="3">
    <source>
        <dbReference type="ARBA" id="ARBA00022729"/>
    </source>
</evidence>
<evidence type="ECO:0000313" key="9">
    <source>
        <dbReference type="Proteomes" id="UP001501480"/>
    </source>
</evidence>
<dbReference type="InterPro" id="IPR055372">
    <property type="entry name" value="CBM96"/>
</dbReference>
<name>A0ABN2W7S9_9ACTN</name>
<comment type="caution">
    <text evidence="8">The sequence shown here is derived from an EMBL/GenBank/DDBJ whole genome shotgun (WGS) entry which is preliminary data.</text>
</comment>
<evidence type="ECO:0000259" key="6">
    <source>
        <dbReference type="Pfam" id="PF20148"/>
    </source>
</evidence>
<feature type="region of interest" description="Disordered" evidence="4">
    <location>
        <begin position="54"/>
        <end position="82"/>
    </location>
</feature>
<feature type="region of interest" description="Disordered" evidence="4">
    <location>
        <begin position="127"/>
        <end position="147"/>
    </location>
</feature>
<dbReference type="EMBL" id="BAAAPY010000020">
    <property type="protein sequence ID" value="GAA2085971.1"/>
    <property type="molecule type" value="Genomic_DNA"/>
</dbReference>
<feature type="domain" description="DUF6531" evidence="6">
    <location>
        <begin position="573"/>
        <end position="628"/>
    </location>
</feature>
<reference evidence="8 9" key="1">
    <citation type="journal article" date="2019" name="Int. J. Syst. Evol. Microbiol.">
        <title>The Global Catalogue of Microorganisms (GCM) 10K type strain sequencing project: providing services to taxonomists for standard genome sequencing and annotation.</title>
        <authorList>
            <consortium name="The Broad Institute Genomics Platform"/>
            <consortium name="The Broad Institute Genome Sequencing Center for Infectious Disease"/>
            <person name="Wu L."/>
            <person name="Ma J."/>
        </authorList>
    </citation>
    <scope>NUCLEOTIDE SEQUENCE [LARGE SCALE GENOMIC DNA]</scope>
    <source>
        <strain evidence="8 9">JCM 15749</strain>
    </source>
</reference>
<feature type="region of interest" description="Disordered" evidence="4">
    <location>
        <begin position="175"/>
        <end position="227"/>
    </location>
</feature>
<dbReference type="InterPro" id="IPR045351">
    <property type="entry name" value="DUF6531"/>
</dbReference>